<dbReference type="AlphaFoldDB" id="Q2R4E7"/>
<dbReference type="PANTHER" id="PTHR11697:SF230">
    <property type="entry name" value="ZINC FINGER, MYM DOMAIN CONTAINING 1"/>
    <property type="match status" value="1"/>
</dbReference>
<reference evidence="3" key="2">
    <citation type="submission" date="2005-04" db="EMBL/GenBank/DDBJ databases">
        <authorList>
            <person name="Buell C.R."/>
            <person name="Wing R.A."/>
            <person name="McCombie W.A."/>
            <person name="Ouyang S."/>
        </authorList>
    </citation>
    <scope>NUCLEOTIDE SEQUENCE</scope>
</reference>
<dbReference type="InterPro" id="IPR055298">
    <property type="entry name" value="AtLOH3-like"/>
</dbReference>
<feature type="domain" description="TTF-type" evidence="2">
    <location>
        <begin position="176"/>
        <end position="278"/>
    </location>
</feature>
<dbReference type="PANTHER" id="PTHR11697">
    <property type="entry name" value="GENERAL TRANSCRIPTION FACTOR 2-RELATED ZINC FINGER PROTEIN"/>
    <property type="match status" value="1"/>
</dbReference>
<accession>Q2R4E7</accession>
<proteinExistence type="predicted"/>
<dbReference type="SMART" id="SM00597">
    <property type="entry name" value="ZnF_TTF"/>
    <property type="match status" value="1"/>
</dbReference>
<dbReference type="Pfam" id="PF05699">
    <property type="entry name" value="Dimer_Tnp_hAT"/>
    <property type="match status" value="1"/>
</dbReference>
<reference evidence="3" key="1">
    <citation type="journal article" date="2005" name="BMC Biol.">
        <title>The sequence of rice chromosomes 11 and 12, rich in disease resistance genes and recent gene duplications.</title>
        <authorList>
            <consortium name="The rice chromosomes 11 and 12 sequencing consortia"/>
        </authorList>
    </citation>
    <scope>NUCLEOTIDE SEQUENCE [LARGE SCALE GENOMIC DNA]</scope>
</reference>
<dbReference type="SUPFAM" id="SSF53098">
    <property type="entry name" value="Ribonuclease H-like"/>
    <property type="match status" value="1"/>
</dbReference>
<reference evidence="3" key="3">
    <citation type="submission" date="2006-01" db="EMBL/GenBank/DDBJ databases">
        <authorList>
            <person name="Buell R."/>
        </authorList>
    </citation>
    <scope>NUCLEOTIDE SEQUENCE</scope>
</reference>
<feature type="region of interest" description="Disordered" evidence="1">
    <location>
        <begin position="1"/>
        <end position="102"/>
    </location>
</feature>
<gene>
    <name evidence="3" type="ordered locus">LOC_Os11g28740</name>
</gene>
<feature type="compositionally biased region" description="Low complexity" evidence="1">
    <location>
        <begin position="32"/>
        <end position="57"/>
    </location>
</feature>
<evidence type="ECO:0000256" key="1">
    <source>
        <dbReference type="SAM" id="MobiDB-lite"/>
    </source>
</evidence>
<dbReference type="EMBL" id="DP000010">
    <property type="protein sequence ID" value="ABA93603.1"/>
    <property type="molecule type" value="Genomic_DNA"/>
</dbReference>
<dbReference type="InterPro" id="IPR008906">
    <property type="entry name" value="HATC_C_dom"/>
</dbReference>
<dbReference type="InterPro" id="IPR025398">
    <property type="entry name" value="DUF4371"/>
</dbReference>
<dbReference type="InterPro" id="IPR012337">
    <property type="entry name" value="RNaseH-like_sf"/>
</dbReference>
<dbReference type="InterPro" id="IPR006580">
    <property type="entry name" value="Znf_TTF"/>
</dbReference>
<protein>
    <submittedName>
        <fullName evidence="3">HAT family dimerisation domain containing protein</fullName>
    </submittedName>
</protein>
<sequence>MGRSRGDGMGAATGRGSSRRRHVQRGNGGARLGATVTARGAARCGAGRKATTTATAMRQRRRQRGSGGTGRKVATRRLRGARARDGDSMARQRRRAARGCYNAPPPDVVVDEVSIETEEESLLVYDVDDLEHDPGLRVPISSFDANDQDADRRGYILKGPCQLWAFDYPSRKIYGKDRRFSVIWFHKYPWIEYSVDKDAAFCFICYLFGKESGNFVTGGWHNWNVGSKALDKHVGGTSSDHHFAQEKYNLFVKQGTQIDTVIVKVSEQDQVNYKARLTYSLRCLRYLLRQGLAFRGHDETEESNNRGNFLELLKWLAGNNEDVNKVVLNNAPGNCILTSPRIQKQVIRCCSMETTSCILKELGDEHYAILADESSDISHKEQLVVCLRYVDKLGRVCERFLAVVHVAGTSSLQLKTAIQSLLTSHHLTLTQIRGQGYDGASNMKREVKGLKTLIMKESPLAYYVHCFAHQLQLVLVAVAKGNVGCQTFFGQVSRLLNIVGVSCKRHDMLRDVRAQKLKKAIDLGEIASGSGLNQEMALARPGDTRWGSHYKTILHIIDMYDTIREVLITIGKDPTQREDWPNIHAMVLAFESFEFVFNAHLMLVILGYTNELSNSLQKRDQDIVNAMSLVGLEKKKMQQMRSNGWEGFLGKVTSFCIKYSIDIPAMDAKYVPHGRSHRFYPDQTIDDHYRREVYIGVIDRIHQELENRFDEVSMALLLCMSAFNPTDSFASFDAQKILRLASFYPKDIEGSDLMKLELQLDTYISDMSEDDRFKGLNNIGELSIKLVETKKHDLYDLVYLLLKLVLILPVVTASVKRVFSAMNLVKTKVRNSMSDKLLNNCLVTLIERDIFSNVREEDIIHSFMTMKKRKAKALES</sequence>
<dbReference type="GO" id="GO:0046983">
    <property type="term" value="F:protein dimerization activity"/>
    <property type="evidence" value="ECO:0007669"/>
    <property type="project" value="InterPro"/>
</dbReference>
<dbReference type="Pfam" id="PF14291">
    <property type="entry name" value="DUF4371"/>
    <property type="match status" value="1"/>
</dbReference>
<evidence type="ECO:0000313" key="3">
    <source>
        <dbReference type="EMBL" id="ABA93603.1"/>
    </source>
</evidence>
<organism evidence="3">
    <name type="scientific">Oryza sativa subsp. japonica</name>
    <name type="common">Rice</name>
    <dbReference type="NCBI Taxonomy" id="39947"/>
    <lineage>
        <taxon>Eukaryota</taxon>
        <taxon>Viridiplantae</taxon>
        <taxon>Streptophyta</taxon>
        <taxon>Embryophyta</taxon>
        <taxon>Tracheophyta</taxon>
        <taxon>Spermatophyta</taxon>
        <taxon>Magnoliopsida</taxon>
        <taxon>Liliopsida</taxon>
        <taxon>Poales</taxon>
        <taxon>Poaceae</taxon>
        <taxon>BOP clade</taxon>
        <taxon>Oryzoideae</taxon>
        <taxon>Oryzeae</taxon>
        <taxon>Oryzinae</taxon>
        <taxon>Oryza</taxon>
        <taxon>Oryza sativa</taxon>
    </lineage>
</organism>
<name>Q2R4E7_ORYSJ</name>
<evidence type="ECO:0000259" key="2">
    <source>
        <dbReference type="SMART" id="SM00597"/>
    </source>
</evidence>